<reference evidence="6" key="1">
    <citation type="journal article" date="2021" name="PeerJ">
        <title>Extensive microbial diversity within the chicken gut microbiome revealed by metagenomics and culture.</title>
        <authorList>
            <person name="Gilroy R."/>
            <person name="Ravi A."/>
            <person name="Getino M."/>
            <person name="Pursley I."/>
            <person name="Horton D.L."/>
            <person name="Alikhan N.F."/>
            <person name="Baker D."/>
            <person name="Gharbi K."/>
            <person name="Hall N."/>
            <person name="Watson M."/>
            <person name="Adriaenssens E.M."/>
            <person name="Foster-Nyarko E."/>
            <person name="Jarju S."/>
            <person name="Secka A."/>
            <person name="Antonio M."/>
            <person name="Oren A."/>
            <person name="Chaudhuri R.R."/>
            <person name="La Ragione R."/>
            <person name="Hildebrand F."/>
            <person name="Pallen M.J."/>
        </authorList>
    </citation>
    <scope>NUCLEOTIDE SEQUENCE</scope>
    <source>
        <strain evidence="6">CHK180-15479</strain>
    </source>
</reference>
<dbReference type="Proteomes" id="UP000823910">
    <property type="component" value="Unassembled WGS sequence"/>
</dbReference>
<dbReference type="InterPro" id="IPR050959">
    <property type="entry name" value="MarA-like"/>
</dbReference>
<proteinExistence type="predicted"/>
<dbReference type="SMART" id="SM00342">
    <property type="entry name" value="HTH_ARAC"/>
    <property type="match status" value="1"/>
</dbReference>
<dbReference type="EMBL" id="DWWT01000020">
    <property type="protein sequence ID" value="HJC05470.1"/>
    <property type="molecule type" value="Genomic_DNA"/>
</dbReference>
<feature type="domain" description="N-acetyltransferase" evidence="5">
    <location>
        <begin position="159"/>
        <end position="300"/>
    </location>
</feature>
<dbReference type="GO" id="GO:0043565">
    <property type="term" value="F:sequence-specific DNA binding"/>
    <property type="evidence" value="ECO:0007669"/>
    <property type="project" value="InterPro"/>
</dbReference>
<evidence type="ECO:0000256" key="1">
    <source>
        <dbReference type="ARBA" id="ARBA00023015"/>
    </source>
</evidence>
<keyword evidence="3" id="KW-0804">Transcription</keyword>
<dbReference type="SUPFAM" id="SSF46689">
    <property type="entry name" value="Homeodomain-like"/>
    <property type="match status" value="2"/>
</dbReference>
<dbReference type="GO" id="GO:0003700">
    <property type="term" value="F:DNA-binding transcription factor activity"/>
    <property type="evidence" value="ECO:0007669"/>
    <property type="project" value="InterPro"/>
</dbReference>
<reference evidence="6" key="2">
    <citation type="submission" date="2021-04" db="EMBL/GenBank/DDBJ databases">
        <authorList>
            <person name="Gilroy R."/>
        </authorList>
    </citation>
    <scope>NUCLEOTIDE SEQUENCE</scope>
    <source>
        <strain evidence="6">CHK180-15479</strain>
    </source>
</reference>
<evidence type="ECO:0000259" key="4">
    <source>
        <dbReference type="PROSITE" id="PS01124"/>
    </source>
</evidence>
<dbReference type="PROSITE" id="PS00041">
    <property type="entry name" value="HTH_ARAC_FAMILY_1"/>
    <property type="match status" value="1"/>
</dbReference>
<dbReference type="InterPro" id="IPR000182">
    <property type="entry name" value="GNAT_dom"/>
</dbReference>
<organism evidence="6 7">
    <name type="scientific">Candidatus Enterocloster excrementipullorum</name>
    <dbReference type="NCBI Taxonomy" id="2838559"/>
    <lineage>
        <taxon>Bacteria</taxon>
        <taxon>Bacillati</taxon>
        <taxon>Bacillota</taxon>
        <taxon>Clostridia</taxon>
        <taxon>Lachnospirales</taxon>
        <taxon>Lachnospiraceae</taxon>
        <taxon>Enterocloster</taxon>
    </lineage>
</organism>
<name>A0A9D2MYG7_9FIRM</name>
<dbReference type="Gene3D" id="1.10.10.60">
    <property type="entry name" value="Homeodomain-like"/>
    <property type="match status" value="2"/>
</dbReference>
<dbReference type="Pfam" id="PF12833">
    <property type="entry name" value="HTH_18"/>
    <property type="match status" value="1"/>
</dbReference>
<evidence type="ECO:0000259" key="5">
    <source>
        <dbReference type="PROSITE" id="PS51186"/>
    </source>
</evidence>
<evidence type="ECO:0000256" key="3">
    <source>
        <dbReference type="ARBA" id="ARBA00023163"/>
    </source>
</evidence>
<dbReference type="InterPro" id="IPR018060">
    <property type="entry name" value="HTH_AraC"/>
</dbReference>
<accession>A0A9D2MYG7</accession>
<dbReference type="Gene3D" id="3.40.630.30">
    <property type="match status" value="1"/>
</dbReference>
<feature type="domain" description="HTH araC/xylS-type" evidence="4">
    <location>
        <begin position="10"/>
        <end position="108"/>
    </location>
</feature>
<dbReference type="SUPFAM" id="SSF55729">
    <property type="entry name" value="Acyl-CoA N-acyltransferases (Nat)"/>
    <property type="match status" value="1"/>
</dbReference>
<comment type="caution">
    <text evidence="6">The sequence shown here is derived from an EMBL/GenBank/DDBJ whole genome shotgun (WGS) entry which is preliminary data.</text>
</comment>
<keyword evidence="2" id="KW-0238">DNA-binding</keyword>
<protein>
    <submittedName>
        <fullName evidence="6">Helix-turn-helix domain-containing protein</fullName>
    </submittedName>
</protein>
<evidence type="ECO:0000313" key="7">
    <source>
        <dbReference type="Proteomes" id="UP000823910"/>
    </source>
</evidence>
<dbReference type="AlphaFoldDB" id="A0A9D2MYG7"/>
<dbReference type="GO" id="GO:0016747">
    <property type="term" value="F:acyltransferase activity, transferring groups other than amino-acyl groups"/>
    <property type="evidence" value="ECO:0007669"/>
    <property type="project" value="InterPro"/>
</dbReference>
<sequence length="307" mass="34829">MEDGKIRQIGRTLAYIEDHLEEPLDLNRVSGQSGYSKYHLHRMFSRATGFGIHAYIQRRRLTRAAWHLVYGDRPVMDIALEAGYAGRQAFTQAFQAMYKRPPAAYRREGRYYPLLLDGREALEAWGHWDKTELPGIWRETGGRKRHEKAASVRREAEQGTIVPAEPSDLPDLVQLARARVDGFPGWEEKEFRSSMRTALREGRVWRISAGGQLCGAVSVSEQPGTIAFLGVRPPFSIAGTGKALVDFLEQEIYPGTSLSLTTFRRGDRADAGWRAVWVRLGFAEAELLEEYGYPTQRFVRESGRSRP</sequence>
<evidence type="ECO:0000256" key="2">
    <source>
        <dbReference type="ARBA" id="ARBA00023125"/>
    </source>
</evidence>
<dbReference type="PROSITE" id="PS01124">
    <property type="entry name" value="HTH_ARAC_FAMILY_2"/>
    <property type="match status" value="1"/>
</dbReference>
<evidence type="ECO:0000313" key="6">
    <source>
        <dbReference type="EMBL" id="HJC05470.1"/>
    </source>
</evidence>
<gene>
    <name evidence="6" type="ORF">H9704_04870</name>
</gene>
<dbReference type="InterPro" id="IPR018062">
    <property type="entry name" value="HTH_AraC-typ_CS"/>
</dbReference>
<dbReference type="PROSITE" id="PS51186">
    <property type="entry name" value="GNAT"/>
    <property type="match status" value="1"/>
</dbReference>
<keyword evidence="1" id="KW-0805">Transcription regulation</keyword>
<dbReference type="PANTHER" id="PTHR47504">
    <property type="entry name" value="RIGHT ORIGIN-BINDING PROTEIN"/>
    <property type="match status" value="1"/>
</dbReference>
<dbReference type="PANTHER" id="PTHR47504:SF5">
    <property type="entry name" value="RIGHT ORIGIN-BINDING PROTEIN"/>
    <property type="match status" value="1"/>
</dbReference>
<dbReference type="InterPro" id="IPR016181">
    <property type="entry name" value="Acyl_CoA_acyltransferase"/>
</dbReference>
<dbReference type="InterPro" id="IPR009057">
    <property type="entry name" value="Homeodomain-like_sf"/>
</dbReference>